<accession>A0A3P1BUH2</accession>
<dbReference type="OrthoDB" id="949314at2"/>
<dbReference type="AlphaFoldDB" id="A0A3P1BUH2"/>
<sequence length="208" mass="23173">MAISTATFAQENRFSISFNSLTTNFNYGSLNKELKSHKKDFKGLQIGASYQAAINPHFSLVPELYFAMKGGILKENNGLTNNRSTIRLYSVEMPVLARLHLHRFYLNAGPYAAYTLGGRLKLEGTEETPGSSTKLSFGTSPGEFKRWDAGVQAGVGYNFKVKSTHLTLDARYGYGFVTISNDVKRYNRLLAISLVVSKRPRNQTEKKG</sequence>
<dbReference type="Pfam" id="PF13568">
    <property type="entry name" value="OMP_b-brl_2"/>
    <property type="match status" value="1"/>
</dbReference>
<evidence type="ECO:0000313" key="2">
    <source>
        <dbReference type="EMBL" id="RRB04662.1"/>
    </source>
</evidence>
<gene>
    <name evidence="2" type="ORF">EHT25_14425</name>
</gene>
<keyword evidence="3" id="KW-1185">Reference proteome</keyword>
<dbReference type="Proteomes" id="UP000271925">
    <property type="component" value="Unassembled WGS sequence"/>
</dbReference>
<reference evidence="2 3" key="1">
    <citation type="submission" date="2018-11" db="EMBL/GenBank/DDBJ databases">
        <authorList>
            <person name="Zhou Z."/>
            <person name="Wang G."/>
        </authorList>
    </citation>
    <scope>NUCLEOTIDE SEQUENCE [LARGE SCALE GENOMIC DNA]</scope>
    <source>
        <strain evidence="2 3">KCTC52004</strain>
    </source>
</reference>
<dbReference type="EMBL" id="RQJO01000008">
    <property type="protein sequence ID" value="RRB04662.1"/>
    <property type="molecule type" value="Genomic_DNA"/>
</dbReference>
<dbReference type="InterPro" id="IPR025665">
    <property type="entry name" value="Beta-barrel_OMP_2"/>
</dbReference>
<comment type="caution">
    <text evidence="2">The sequence shown here is derived from an EMBL/GenBank/DDBJ whole genome shotgun (WGS) entry which is preliminary data.</text>
</comment>
<feature type="domain" description="Outer membrane protein beta-barrel" evidence="1">
    <location>
        <begin position="8"/>
        <end position="177"/>
    </location>
</feature>
<proteinExistence type="predicted"/>
<evidence type="ECO:0000313" key="3">
    <source>
        <dbReference type="Proteomes" id="UP000271925"/>
    </source>
</evidence>
<protein>
    <submittedName>
        <fullName evidence="2">PorT family protein</fullName>
    </submittedName>
</protein>
<organism evidence="2 3">
    <name type="scientific">Larkinella rosea</name>
    <dbReference type="NCBI Taxonomy" id="2025312"/>
    <lineage>
        <taxon>Bacteria</taxon>
        <taxon>Pseudomonadati</taxon>
        <taxon>Bacteroidota</taxon>
        <taxon>Cytophagia</taxon>
        <taxon>Cytophagales</taxon>
        <taxon>Spirosomataceae</taxon>
        <taxon>Larkinella</taxon>
    </lineage>
</organism>
<evidence type="ECO:0000259" key="1">
    <source>
        <dbReference type="Pfam" id="PF13568"/>
    </source>
</evidence>
<name>A0A3P1BUH2_9BACT</name>